<sequence length="383" mass="43020">MKTGKAASTRFHALKAIGMARAWASAKARDLDADIRHGAFITPADAEAIADHLTLDVGAQVRANHLASEAAKPSRKVVGLEQFRPRPAKRDVQARSASAAEVAARIGYVADYVEWLLEHRLSYSDRNRPEIQSLQETGRKVVAQLRQRRKGLKSESNPDEALEGVPQNVVDLVSAALLPEAPQNPFKSKFIRARNQLMWHLYLSTGGRREEIVTVQVKHVTFASRRLFISKSKTLLREVPISAQAAELFDRFIAEHWAGLPQAARRRGFLFTAENGTQLSCRAVNRVFETIRVSIPGVSKNLTPHSVRRHWNDRFSELIDRQSPEKRMPVEQEMQARNILQGWSKNSAMGARYAVRHLRRKADQLGEQLAKEIATKLPEAANE</sequence>
<dbReference type="Proteomes" id="UP000689967">
    <property type="component" value="Unassembled WGS sequence"/>
</dbReference>
<gene>
    <name evidence="2" type="ORF">JJQ90_16575</name>
</gene>
<feature type="domain" description="Tyr recombinase" evidence="1">
    <location>
        <begin position="164"/>
        <end position="370"/>
    </location>
</feature>
<evidence type="ECO:0000313" key="2">
    <source>
        <dbReference type="EMBL" id="MBU8545339.1"/>
    </source>
</evidence>
<dbReference type="RefSeq" id="WP_216877265.1">
    <property type="nucleotide sequence ID" value="NZ_JAERQM010000004.1"/>
</dbReference>
<accession>A0ABS6HA83</accession>
<proteinExistence type="predicted"/>
<reference evidence="2 3" key="1">
    <citation type="submission" date="2021-01" db="EMBL/GenBank/DDBJ databases">
        <title>Roseomonas sp. nov, a bacterium isolated from an oil production mixture in Yumen Oilfield.</title>
        <authorList>
            <person name="Wu D."/>
        </authorList>
    </citation>
    <scope>NUCLEOTIDE SEQUENCE [LARGE SCALE GENOMIC DNA]</scope>
    <source>
        <strain evidence="2 3">ROY-5-3</strain>
    </source>
</reference>
<evidence type="ECO:0000313" key="3">
    <source>
        <dbReference type="Proteomes" id="UP000689967"/>
    </source>
</evidence>
<dbReference type="EMBL" id="JAERQM010000004">
    <property type="protein sequence ID" value="MBU8545339.1"/>
    <property type="molecule type" value="Genomic_DNA"/>
</dbReference>
<keyword evidence="3" id="KW-1185">Reference proteome</keyword>
<protein>
    <submittedName>
        <fullName evidence="2">Site-specific integrase</fullName>
    </submittedName>
</protein>
<dbReference type="CDD" id="cd00397">
    <property type="entry name" value="DNA_BRE_C"/>
    <property type="match status" value="1"/>
</dbReference>
<dbReference type="PROSITE" id="PS51898">
    <property type="entry name" value="TYR_RECOMBINASE"/>
    <property type="match status" value="1"/>
</dbReference>
<name>A0ABS6HA83_9PROT</name>
<comment type="caution">
    <text evidence="2">The sequence shown here is derived from an EMBL/GenBank/DDBJ whole genome shotgun (WGS) entry which is preliminary data.</text>
</comment>
<dbReference type="Pfam" id="PF00589">
    <property type="entry name" value="Phage_integrase"/>
    <property type="match status" value="1"/>
</dbReference>
<dbReference type="InterPro" id="IPR002104">
    <property type="entry name" value="Integrase_catalytic"/>
</dbReference>
<evidence type="ECO:0000259" key="1">
    <source>
        <dbReference type="PROSITE" id="PS51898"/>
    </source>
</evidence>
<organism evidence="2 3">
    <name type="scientific">Falsiroseomonas oleicola</name>
    <dbReference type="NCBI Taxonomy" id="2801474"/>
    <lineage>
        <taxon>Bacteria</taxon>
        <taxon>Pseudomonadati</taxon>
        <taxon>Pseudomonadota</taxon>
        <taxon>Alphaproteobacteria</taxon>
        <taxon>Acetobacterales</taxon>
        <taxon>Roseomonadaceae</taxon>
        <taxon>Falsiroseomonas</taxon>
    </lineage>
</organism>